<evidence type="ECO:0000256" key="7">
    <source>
        <dbReference type="ARBA" id="ARBA00022692"/>
    </source>
</evidence>
<keyword evidence="5" id="KW-1003">Cell membrane</keyword>
<evidence type="ECO:0000256" key="12">
    <source>
        <dbReference type="ARBA" id="ARBA00023136"/>
    </source>
</evidence>
<dbReference type="GO" id="GO:0005886">
    <property type="term" value="C:plasma membrane"/>
    <property type="evidence" value="ECO:0007669"/>
    <property type="project" value="UniProtKB-SubCell"/>
</dbReference>
<evidence type="ECO:0000256" key="14">
    <source>
        <dbReference type="ARBA" id="ARBA00051245"/>
    </source>
</evidence>
<evidence type="ECO:0000256" key="4">
    <source>
        <dbReference type="ARBA" id="ARBA00011903"/>
    </source>
</evidence>
<keyword evidence="11 16" id="KW-1133">Transmembrane helix</keyword>
<evidence type="ECO:0000256" key="16">
    <source>
        <dbReference type="SAM" id="Phobius"/>
    </source>
</evidence>
<dbReference type="InterPro" id="IPR050445">
    <property type="entry name" value="Bact_polysacc_biosynth/exp"/>
</dbReference>
<name>A0A4Y3KDP6_CELUD</name>
<evidence type="ECO:0000256" key="11">
    <source>
        <dbReference type="ARBA" id="ARBA00022989"/>
    </source>
</evidence>
<keyword evidence="9" id="KW-0418">Kinase</keyword>
<keyword evidence="7 16" id="KW-0812">Transmembrane</keyword>
<evidence type="ECO:0000259" key="17">
    <source>
        <dbReference type="Pfam" id="PF02706"/>
    </source>
</evidence>
<dbReference type="Gene3D" id="3.40.50.300">
    <property type="entry name" value="P-loop containing nucleotide triphosphate hydrolases"/>
    <property type="match status" value="1"/>
</dbReference>
<keyword evidence="12 16" id="KW-0472">Membrane</keyword>
<reference evidence="18 19" key="1">
    <citation type="submission" date="2019-06" db="EMBL/GenBank/DDBJ databases">
        <title>Whole genome shotgun sequence of Cellulomonas uda NBRC 3747.</title>
        <authorList>
            <person name="Hosoyama A."/>
            <person name="Uohara A."/>
            <person name="Ohji S."/>
            <person name="Ichikawa N."/>
        </authorList>
    </citation>
    <scope>NUCLEOTIDE SEQUENCE [LARGE SCALE GENOMIC DNA]</scope>
    <source>
        <strain evidence="18 19">NBRC 3747</strain>
    </source>
</reference>
<comment type="subcellular location">
    <subcellularLocation>
        <location evidence="1">Cell membrane</location>
        <topology evidence="1">Multi-pass membrane protein</topology>
    </subcellularLocation>
</comment>
<dbReference type="GO" id="GO:0005524">
    <property type="term" value="F:ATP binding"/>
    <property type="evidence" value="ECO:0007669"/>
    <property type="project" value="UniProtKB-KW"/>
</dbReference>
<dbReference type="FunFam" id="3.40.50.300:FF:000527">
    <property type="entry name" value="Tyrosine-protein kinase etk"/>
    <property type="match status" value="1"/>
</dbReference>
<dbReference type="InterPro" id="IPR005702">
    <property type="entry name" value="Wzc-like_C"/>
</dbReference>
<dbReference type="EMBL" id="BJLP01000046">
    <property type="protein sequence ID" value="GEA82063.1"/>
    <property type="molecule type" value="Genomic_DNA"/>
</dbReference>
<dbReference type="AlphaFoldDB" id="A0A4Y3KDP6"/>
<keyword evidence="19" id="KW-1185">Reference proteome</keyword>
<dbReference type="PANTHER" id="PTHR32309">
    <property type="entry name" value="TYROSINE-PROTEIN KINASE"/>
    <property type="match status" value="1"/>
</dbReference>
<evidence type="ECO:0000256" key="13">
    <source>
        <dbReference type="ARBA" id="ARBA00023137"/>
    </source>
</evidence>
<feature type="region of interest" description="Disordered" evidence="15">
    <location>
        <begin position="450"/>
        <end position="484"/>
    </location>
</feature>
<sequence>MELHDYLGILRKRWLSILLITVVAAGAALGLSLATTPRYTASTQLYVSVQGGATSSDLLQGSNYSRQQVTSYTQLVKSPLVLGPAIDELGLDVTPADLATRVSANSPLNTSLINIQVTDVEPAVAAAIADTVATEFSAVIDELETPSDGGVSSVKVSTVRPAAAPQSPSSPNLKLNVALGLLVGLAIGVGVAVLRAVLDTRIRTAQDVAQVTDAAVIATIGFDDDADAHPLIVHSSPQSERAEALRRLRTNLQFLDLADRPRSIVLTSSVPGEGKSTTAINLAITLADAGARVALVDADLRRPSVAKYMGLEGAAGLTTVLIGQADVADVVQPWGVADLHVLTSGMVPPNPSELLGSAAMARLLDELTAQYDHVIIDAPPLLPVTDAAILAKISGGALVIAGAQKIHRDQLRESMGSLETVGARVLGVVVNGQKRAVGDAYSYYHYRSDHSSVSPLPTAGRDEAPAGVQRVDDEAGAARAKHSA</sequence>
<dbReference type="CDD" id="cd05387">
    <property type="entry name" value="BY-kinase"/>
    <property type="match status" value="1"/>
</dbReference>
<evidence type="ECO:0000313" key="19">
    <source>
        <dbReference type="Proteomes" id="UP000315842"/>
    </source>
</evidence>
<dbReference type="EC" id="2.7.10.2" evidence="4"/>
<comment type="caution">
    <text evidence="18">The sequence shown here is derived from an EMBL/GenBank/DDBJ whole genome shotgun (WGS) entry which is preliminary data.</text>
</comment>
<evidence type="ECO:0000256" key="9">
    <source>
        <dbReference type="ARBA" id="ARBA00022777"/>
    </source>
</evidence>
<evidence type="ECO:0000256" key="6">
    <source>
        <dbReference type="ARBA" id="ARBA00022679"/>
    </source>
</evidence>
<evidence type="ECO:0000256" key="8">
    <source>
        <dbReference type="ARBA" id="ARBA00022741"/>
    </source>
</evidence>
<dbReference type="Pfam" id="PF02706">
    <property type="entry name" value="Wzz"/>
    <property type="match status" value="1"/>
</dbReference>
<dbReference type="NCBIfam" id="TIGR01007">
    <property type="entry name" value="eps_fam"/>
    <property type="match status" value="1"/>
</dbReference>
<dbReference type="InterPro" id="IPR027417">
    <property type="entry name" value="P-loop_NTPase"/>
</dbReference>
<feature type="transmembrane region" description="Helical" evidence="16">
    <location>
        <begin position="177"/>
        <end position="198"/>
    </location>
</feature>
<protein>
    <recommendedName>
        <fullName evidence="4">non-specific protein-tyrosine kinase</fullName>
        <ecNumber evidence="4">2.7.10.2</ecNumber>
    </recommendedName>
</protein>
<proteinExistence type="inferred from homology"/>
<accession>A0A4Y3KDP6</accession>
<dbReference type="SUPFAM" id="SSF52540">
    <property type="entry name" value="P-loop containing nucleoside triphosphate hydrolases"/>
    <property type="match status" value="1"/>
</dbReference>
<dbReference type="Proteomes" id="UP000315842">
    <property type="component" value="Unassembled WGS sequence"/>
</dbReference>
<dbReference type="PANTHER" id="PTHR32309:SF13">
    <property type="entry name" value="FERRIC ENTEROBACTIN TRANSPORT PROTEIN FEPE"/>
    <property type="match status" value="1"/>
</dbReference>
<keyword evidence="6" id="KW-0808">Transferase</keyword>
<dbReference type="GO" id="GO:0042802">
    <property type="term" value="F:identical protein binding"/>
    <property type="evidence" value="ECO:0007669"/>
    <property type="project" value="UniProtKB-ARBA"/>
</dbReference>
<evidence type="ECO:0000256" key="5">
    <source>
        <dbReference type="ARBA" id="ARBA00022475"/>
    </source>
</evidence>
<feature type="domain" description="Polysaccharide chain length determinant N-terminal" evidence="17">
    <location>
        <begin position="2"/>
        <end position="89"/>
    </location>
</feature>
<dbReference type="InterPro" id="IPR003856">
    <property type="entry name" value="LPS_length_determ_N"/>
</dbReference>
<dbReference type="Pfam" id="PF10609">
    <property type="entry name" value="ParA"/>
    <property type="match status" value="1"/>
</dbReference>
<keyword evidence="10" id="KW-0067">ATP-binding</keyword>
<evidence type="ECO:0000256" key="1">
    <source>
        <dbReference type="ARBA" id="ARBA00004651"/>
    </source>
</evidence>
<evidence type="ECO:0000313" key="18">
    <source>
        <dbReference type="EMBL" id="GEA82063.1"/>
    </source>
</evidence>
<keyword evidence="8" id="KW-0547">Nucleotide-binding</keyword>
<evidence type="ECO:0000256" key="3">
    <source>
        <dbReference type="ARBA" id="ARBA00007316"/>
    </source>
</evidence>
<dbReference type="RefSeq" id="WP_141321558.1">
    <property type="nucleotide sequence ID" value="NZ_BJLP01000046.1"/>
</dbReference>
<comment type="catalytic activity">
    <reaction evidence="14">
        <text>L-tyrosyl-[protein] + ATP = O-phospho-L-tyrosyl-[protein] + ADP + H(+)</text>
        <dbReference type="Rhea" id="RHEA:10596"/>
        <dbReference type="Rhea" id="RHEA-COMP:10136"/>
        <dbReference type="Rhea" id="RHEA-COMP:20101"/>
        <dbReference type="ChEBI" id="CHEBI:15378"/>
        <dbReference type="ChEBI" id="CHEBI:30616"/>
        <dbReference type="ChEBI" id="CHEBI:46858"/>
        <dbReference type="ChEBI" id="CHEBI:61978"/>
        <dbReference type="ChEBI" id="CHEBI:456216"/>
        <dbReference type="EC" id="2.7.10.2"/>
    </reaction>
</comment>
<evidence type="ECO:0000256" key="10">
    <source>
        <dbReference type="ARBA" id="ARBA00022840"/>
    </source>
</evidence>
<organism evidence="18 19">
    <name type="scientific">Cellulomonas uda</name>
    <dbReference type="NCBI Taxonomy" id="1714"/>
    <lineage>
        <taxon>Bacteria</taxon>
        <taxon>Bacillati</taxon>
        <taxon>Actinomycetota</taxon>
        <taxon>Actinomycetes</taxon>
        <taxon>Micrococcales</taxon>
        <taxon>Cellulomonadaceae</taxon>
        <taxon>Cellulomonas</taxon>
    </lineage>
</organism>
<keyword evidence="13" id="KW-0829">Tyrosine-protein kinase</keyword>
<comment type="similarity">
    <text evidence="3">Belongs to the CpsD/CapB family.</text>
</comment>
<dbReference type="GO" id="GO:0004715">
    <property type="term" value="F:non-membrane spanning protein tyrosine kinase activity"/>
    <property type="evidence" value="ECO:0007669"/>
    <property type="project" value="UniProtKB-EC"/>
</dbReference>
<evidence type="ECO:0000256" key="2">
    <source>
        <dbReference type="ARBA" id="ARBA00006683"/>
    </source>
</evidence>
<evidence type="ECO:0000256" key="15">
    <source>
        <dbReference type="SAM" id="MobiDB-lite"/>
    </source>
</evidence>
<dbReference type="InterPro" id="IPR033756">
    <property type="entry name" value="YlxH/NBP35"/>
</dbReference>
<gene>
    <name evidence="18" type="ORF">CUD01_25070</name>
</gene>
<comment type="similarity">
    <text evidence="2">Belongs to the CpsC/CapA family.</text>
</comment>